<dbReference type="PROSITE" id="PS50850">
    <property type="entry name" value="MFS"/>
    <property type="match status" value="1"/>
</dbReference>
<feature type="transmembrane region" description="Helical" evidence="7">
    <location>
        <begin position="47"/>
        <end position="68"/>
    </location>
</feature>
<dbReference type="PRINTS" id="PR01036">
    <property type="entry name" value="TCRTETB"/>
</dbReference>
<feature type="domain" description="Major facilitator superfamily (MFS) profile" evidence="8">
    <location>
        <begin position="9"/>
        <end position="505"/>
    </location>
</feature>
<accession>A0A327VRH8</accession>
<evidence type="ECO:0000256" key="4">
    <source>
        <dbReference type="ARBA" id="ARBA00022692"/>
    </source>
</evidence>
<keyword evidence="2" id="KW-0813">Transport</keyword>
<dbReference type="Proteomes" id="UP000249819">
    <property type="component" value="Unassembled WGS sequence"/>
</dbReference>
<comment type="subcellular location">
    <subcellularLocation>
        <location evidence="1">Cell membrane</location>
        <topology evidence="1">Multi-pass membrane protein</topology>
    </subcellularLocation>
</comment>
<dbReference type="InterPro" id="IPR004638">
    <property type="entry name" value="EmrB-like"/>
</dbReference>
<evidence type="ECO:0000256" key="6">
    <source>
        <dbReference type="ARBA" id="ARBA00023136"/>
    </source>
</evidence>
<dbReference type="AlphaFoldDB" id="A0A327VRH8"/>
<dbReference type="RefSeq" id="WP_111594284.1">
    <property type="nucleotide sequence ID" value="NZ_QLMA01000008.1"/>
</dbReference>
<proteinExistence type="predicted"/>
<comment type="caution">
    <text evidence="9">The sequence shown here is derived from an EMBL/GenBank/DDBJ whole genome shotgun (WGS) entry which is preliminary data.</text>
</comment>
<feature type="transmembrane region" description="Helical" evidence="7">
    <location>
        <begin position="266"/>
        <end position="289"/>
    </location>
</feature>
<feature type="transmembrane region" description="Helical" evidence="7">
    <location>
        <begin position="132"/>
        <end position="151"/>
    </location>
</feature>
<dbReference type="Gene3D" id="1.20.1250.20">
    <property type="entry name" value="MFS general substrate transporter like domains"/>
    <property type="match status" value="1"/>
</dbReference>
<feature type="transmembrane region" description="Helical" evidence="7">
    <location>
        <begin position="7"/>
        <end position="27"/>
    </location>
</feature>
<reference evidence="9 10" key="1">
    <citation type="submission" date="2018-06" db="EMBL/GenBank/DDBJ databases">
        <title>Genomic Encyclopedia of Archaeal and Bacterial Type Strains, Phase II (KMG-II): from individual species to whole genera.</title>
        <authorList>
            <person name="Goeker M."/>
        </authorList>
    </citation>
    <scope>NUCLEOTIDE SEQUENCE [LARGE SCALE GENOMIC DNA]</scope>
    <source>
        <strain evidence="9 10">DSM 29821</strain>
    </source>
</reference>
<dbReference type="PANTHER" id="PTHR23501:SF174">
    <property type="entry name" value="MULTIDRUG EXPORT PROTEIN EMRB-RELATED"/>
    <property type="match status" value="1"/>
</dbReference>
<keyword evidence="5 7" id="KW-1133">Transmembrane helix</keyword>
<dbReference type="CDD" id="cd17503">
    <property type="entry name" value="MFS_LmrB_MDR_like"/>
    <property type="match status" value="1"/>
</dbReference>
<dbReference type="OrthoDB" id="9807274at2"/>
<feature type="transmembrane region" description="Helical" evidence="7">
    <location>
        <begin position="226"/>
        <end position="245"/>
    </location>
</feature>
<dbReference type="PANTHER" id="PTHR23501">
    <property type="entry name" value="MAJOR FACILITATOR SUPERFAMILY"/>
    <property type="match status" value="1"/>
</dbReference>
<feature type="transmembrane region" description="Helical" evidence="7">
    <location>
        <begin position="482"/>
        <end position="500"/>
    </location>
</feature>
<keyword evidence="4 7" id="KW-0812">Transmembrane</keyword>
<dbReference type="NCBIfam" id="TIGR00711">
    <property type="entry name" value="efflux_EmrB"/>
    <property type="match status" value="1"/>
</dbReference>
<name>A0A327VRH8_9BACT</name>
<feature type="transmembrane region" description="Helical" evidence="7">
    <location>
        <begin position="163"/>
        <end position="183"/>
    </location>
</feature>
<feature type="transmembrane region" description="Helical" evidence="7">
    <location>
        <begin position="362"/>
        <end position="381"/>
    </location>
</feature>
<evidence type="ECO:0000256" key="3">
    <source>
        <dbReference type="ARBA" id="ARBA00022475"/>
    </source>
</evidence>
<dbReference type="SUPFAM" id="SSF103473">
    <property type="entry name" value="MFS general substrate transporter"/>
    <property type="match status" value="1"/>
</dbReference>
<keyword evidence="6 7" id="KW-0472">Membrane</keyword>
<feature type="transmembrane region" description="Helical" evidence="7">
    <location>
        <begin position="301"/>
        <end position="318"/>
    </location>
</feature>
<evidence type="ECO:0000313" key="9">
    <source>
        <dbReference type="EMBL" id="RAJ76558.1"/>
    </source>
</evidence>
<dbReference type="GO" id="GO:0022857">
    <property type="term" value="F:transmembrane transporter activity"/>
    <property type="evidence" value="ECO:0007669"/>
    <property type="project" value="InterPro"/>
</dbReference>
<gene>
    <name evidence="9" type="ORF">CLV59_10877</name>
</gene>
<evidence type="ECO:0000259" key="8">
    <source>
        <dbReference type="PROSITE" id="PS50850"/>
    </source>
</evidence>
<feature type="transmembrane region" description="Helical" evidence="7">
    <location>
        <begin position="104"/>
        <end position="125"/>
    </location>
</feature>
<evidence type="ECO:0000256" key="1">
    <source>
        <dbReference type="ARBA" id="ARBA00004651"/>
    </source>
</evidence>
<sequence>MHPVKRQILIVTVIAAAIMELIDISIVNVALSHMSGNLGATLADTSWVVTSYAIANVIVIPMSSFLSGSLGRRNYYIGSVILFTVCSFMCGNASNIWVLVFFRFLQGLGGGALLSVSQAIMFELFPREKQGIASALFGLGVFIGPTIGPTLGGFITEHYSWPWIFYINIPVGIIVTISCFLLLQEATIKPEVKKTDWLGIILLIIGVSTLQTVLERGQEEDWFDTTYITVFTVTAILSLIAFVIWELRVSDPVVNLRVFRSRTLTVAAILTFITGIGMFTSVYLTPVFAQRLLSFTPVETGLLLLPGSFFALLSLVISGKLLQRGLSPIVMIILGYALFIYFSWTMSRMSLEVSAALISNNLIYRAVGIALLTVPLTMLAVSTLEAKDIPQGAALNNMMRQLGGSFGIAMVNTYTARRAAAHRSDLVNYLNPDNPVVSNRLQQYTQYFLQHGATIGNARKQAIGLMEYGVTKQSNLLSYLDAYAMVGFLFLICLPLLLMVRRKATPTMAMQQLQDH</sequence>
<feature type="transmembrane region" description="Helical" evidence="7">
    <location>
        <begin position="195"/>
        <end position="214"/>
    </location>
</feature>
<feature type="transmembrane region" description="Helical" evidence="7">
    <location>
        <begin position="325"/>
        <end position="342"/>
    </location>
</feature>
<keyword evidence="10" id="KW-1185">Reference proteome</keyword>
<evidence type="ECO:0000256" key="7">
    <source>
        <dbReference type="SAM" id="Phobius"/>
    </source>
</evidence>
<dbReference type="InterPro" id="IPR020846">
    <property type="entry name" value="MFS_dom"/>
</dbReference>
<dbReference type="Pfam" id="PF07690">
    <property type="entry name" value="MFS_1"/>
    <property type="match status" value="1"/>
</dbReference>
<dbReference type="GO" id="GO:0005886">
    <property type="term" value="C:plasma membrane"/>
    <property type="evidence" value="ECO:0007669"/>
    <property type="project" value="UniProtKB-SubCell"/>
</dbReference>
<feature type="transmembrane region" description="Helical" evidence="7">
    <location>
        <begin position="75"/>
        <end position="98"/>
    </location>
</feature>
<dbReference type="InterPro" id="IPR036259">
    <property type="entry name" value="MFS_trans_sf"/>
</dbReference>
<evidence type="ECO:0000256" key="5">
    <source>
        <dbReference type="ARBA" id="ARBA00022989"/>
    </source>
</evidence>
<dbReference type="Gene3D" id="1.20.1720.10">
    <property type="entry name" value="Multidrug resistance protein D"/>
    <property type="match status" value="1"/>
</dbReference>
<dbReference type="InterPro" id="IPR011701">
    <property type="entry name" value="MFS"/>
</dbReference>
<organism evidence="9 10">
    <name type="scientific">Chitinophaga dinghuensis</name>
    <dbReference type="NCBI Taxonomy" id="1539050"/>
    <lineage>
        <taxon>Bacteria</taxon>
        <taxon>Pseudomonadati</taxon>
        <taxon>Bacteroidota</taxon>
        <taxon>Chitinophagia</taxon>
        <taxon>Chitinophagales</taxon>
        <taxon>Chitinophagaceae</taxon>
        <taxon>Chitinophaga</taxon>
    </lineage>
</organism>
<evidence type="ECO:0000313" key="10">
    <source>
        <dbReference type="Proteomes" id="UP000249819"/>
    </source>
</evidence>
<keyword evidence="3" id="KW-1003">Cell membrane</keyword>
<protein>
    <submittedName>
        <fullName evidence="9">DHA2 family multidrug resistance protein</fullName>
    </submittedName>
</protein>
<dbReference type="EMBL" id="QLMA01000008">
    <property type="protein sequence ID" value="RAJ76558.1"/>
    <property type="molecule type" value="Genomic_DNA"/>
</dbReference>
<evidence type="ECO:0000256" key="2">
    <source>
        <dbReference type="ARBA" id="ARBA00022448"/>
    </source>
</evidence>